<dbReference type="Proteomes" id="UP000752171">
    <property type="component" value="Unassembled WGS sequence"/>
</dbReference>
<organism evidence="2 3">
    <name type="scientific">Astyanax mexicanus</name>
    <name type="common">Blind cave fish</name>
    <name type="synonym">Astyanax fasciatus mexicanus</name>
    <dbReference type="NCBI Taxonomy" id="7994"/>
    <lineage>
        <taxon>Eukaryota</taxon>
        <taxon>Metazoa</taxon>
        <taxon>Chordata</taxon>
        <taxon>Craniata</taxon>
        <taxon>Vertebrata</taxon>
        <taxon>Euteleostomi</taxon>
        <taxon>Actinopterygii</taxon>
        <taxon>Neopterygii</taxon>
        <taxon>Teleostei</taxon>
        <taxon>Ostariophysi</taxon>
        <taxon>Characiformes</taxon>
        <taxon>Characoidei</taxon>
        <taxon>Acestrorhamphidae</taxon>
        <taxon>Acestrorhamphinae</taxon>
        <taxon>Astyanax</taxon>
    </lineage>
</organism>
<proteinExistence type="predicted"/>
<reference evidence="2 3" key="1">
    <citation type="submission" date="2021-07" db="EMBL/GenBank/DDBJ databases">
        <authorList>
            <person name="Imarazene B."/>
            <person name="Zahm M."/>
            <person name="Klopp C."/>
            <person name="Cabau C."/>
            <person name="Beille S."/>
            <person name="Jouanno E."/>
            <person name="Castinel A."/>
            <person name="Lluch J."/>
            <person name="Gil L."/>
            <person name="Kuchtly C."/>
            <person name="Lopez Roques C."/>
            <person name="Donnadieu C."/>
            <person name="Parrinello H."/>
            <person name="Journot L."/>
            <person name="Du K."/>
            <person name="Schartl M."/>
            <person name="Retaux S."/>
            <person name="Guiguen Y."/>
        </authorList>
    </citation>
    <scope>NUCLEOTIDE SEQUENCE [LARGE SCALE GENOMIC DNA]</scope>
    <source>
        <strain evidence="2">Pach_M1</strain>
        <tissue evidence="2">Testis</tissue>
    </source>
</reference>
<dbReference type="SUPFAM" id="SSF54001">
    <property type="entry name" value="Cysteine proteinases"/>
    <property type="match status" value="1"/>
</dbReference>
<feature type="domain" description="CxC7-like cysteine cluster associated with KDZ transposases" evidence="1">
    <location>
        <begin position="245"/>
        <end position="305"/>
    </location>
</feature>
<protein>
    <recommendedName>
        <fullName evidence="1">CxC7-like cysteine cluster associated with KDZ transposases domain-containing protein</fullName>
    </recommendedName>
</protein>
<dbReference type="InterPro" id="IPR038765">
    <property type="entry name" value="Papain-like_cys_pep_sf"/>
</dbReference>
<accession>A0A8T2KZZ0</accession>
<sequence length="314" mass="35782">MIFLQLVLESEVEGAILNCCLKLIEQVGEWQVYLIWEGPQLLSHSSMELVRPGREEYKLCGSVPPCLPPFVCEVCVLDLKPYFSYFSSSFVQTQWNTFLNLAEAISSGPWTEEIPMQHSSNSCGVFMLMYALYMVLGGIFDFTETDMPAIRRWWCALLLVTCLECTSGRAKKMMDTHGLKPKKPTTCILEVYIVKLNIAVGNVVYEDGDAAFLHLSLVCRDFYSIVNKQSFRRKAHLAWLDSTVNWDSITDEVRRECRAEYKLSDCSECKQLYKDIVGYCGRGKEGAYQGFYADQDFPGFCSADCANNWCRRAC</sequence>
<name>A0A8T2KZZ0_ASTMX</name>
<comment type="caution">
    <text evidence="2">The sequence shown here is derived from an EMBL/GenBank/DDBJ whole genome shotgun (WGS) entry which is preliminary data.</text>
</comment>
<evidence type="ECO:0000313" key="2">
    <source>
        <dbReference type="EMBL" id="KAG9263222.1"/>
    </source>
</evidence>
<evidence type="ECO:0000313" key="3">
    <source>
        <dbReference type="Proteomes" id="UP000752171"/>
    </source>
</evidence>
<dbReference type="Pfam" id="PF18866">
    <property type="entry name" value="CxC7"/>
    <property type="match status" value="1"/>
</dbReference>
<dbReference type="EMBL" id="JAICCE010000020">
    <property type="protein sequence ID" value="KAG9263222.1"/>
    <property type="molecule type" value="Genomic_DNA"/>
</dbReference>
<gene>
    <name evidence="2" type="ORF">AMEX_G23230</name>
</gene>
<evidence type="ECO:0000259" key="1">
    <source>
        <dbReference type="Pfam" id="PF18866"/>
    </source>
</evidence>
<dbReference type="Gene3D" id="3.40.395.10">
    <property type="entry name" value="Adenoviral Proteinase, Chain A"/>
    <property type="match status" value="1"/>
</dbReference>
<dbReference type="InterPro" id="IPR041300">
    <property type="entry name" value="CxC7"/>
</dbReference>
<dbReference type="AlphaFoldDB" id="A0A8T2KZZ0"/>